<dbReference type="EMBL" id="QRDW01000001">
    <property type="protein sequence ID" value="RED53535.1"/>
    <property type="molecule type" value="Genomic_DNA"/>
</dbReference>
<dbReference type="CDD" id="cd16896">
    <property type="entry name" value="LT_Slt70-like"/>
    <property type="match status" value="1"/>
</dbReference>
<dbReference type="GO" id="GO:0000270">
    <property type="term" value="P:peptidoglycan metabolic process"/>
    <property type="evidence" value="ECO:0007669"/>
    <property type="project" value="InterPro"/>
</dbReference>
<protein>
    <submittedName>
        <fullName evidence="5">Transglycosylase-like protein with SLT domain</fullName>
    </submittedName>
</protein>
<comment type="similarity">
    <text evidence="2">Belongs to the virb1 family.</text>
</comment>
<evidence type="ECO:0000256" key="3">
    <source>
        <dbReference type="SAM" id="MobiDB-lite"/>
    </source>
</evidence>
<sequence length="295" mass="33264">MTKRMTELFLSRFLFAIFVSFTVFATTLGILVATSGSSFATRQDQGYSRETIQRMVVEEARKNGVVPPALALAVAKVESDFQAHVESHAGARGVMQIMPATARGEFGVAPKRLWNPRLNIQLGIAFLEKLYRQYGNRWDLALSHYNGGTLKGGKGARARAHGYTRKYVADVTRHWRRFTRSRVVLAATEASRDYAKQKQKLTHAPVDPDAYWLLEEDGVEKGWRDYLAEADRILEGKDLVGEAVTSQQTSMQEPSVPAWYEAMGEDPEPELRSRFRQSLSRSENRLKAKGSARFM</sequence>
<evidence type="ECO:0000313" key="6">
    <source>
        <dbReference type="Proteomes" id="UP000256845"/>
    </source>
</evidence>
<dbReference type="PANTHER" id="PTHR37423">
    <property type="entry name" value="SOLUBLE LYTIC MUREIN TRANSGLYCOSYLASE-RELATED"/>
    <property type="match status" value="1"/>
</dbReference>
<comment type="similarity">
    <text evidence="1">Belongs to the transglycosylase Slt family.</text>
</comment>
<dbReference type="AlphaFoldDB" id="A0A3D9HVV0"/>
<evidence type="ECO:0000313" key="5">
    <source>
        <dbReference type="EMBL" id="RED53535.1"/>
    </source>
</evidence>
<feature type="region of interest" description="Disordered" evidence="3">
    <location>
        <begin position="267"/>
        <end position="295"/>
    </location>
</feature>
<dbReference type="GO" id="GO:0008933">
    <property type="term" value="F:peptidoglycan lytic transglycosylase activity"/>
    <property type="evidence" value="ECO:0007669"/>
    <property type="project" value="InterPro"/>
</dbReference>
<name>A0A3D9HVV0_9PROT</name>
<evidence type="ECO:0000259" key="4">
    <source>
        <dbReference type="Pfam" id="PF01464"/>
    </source>
</evidence>
<dbReference type="PROSITE" id="PS00922">
    <property type="entry name" value="TRANSGLYCOSYLASE"/>
    <property type="match status" value="1"/>
</dbReference>
<dbReference type="GO" id="GO:0016020">
    <property type="term" value="C:membrane"/>
    <property type="evidence" value="ECO:0007669"/>
    <property type="project" value="InterPro"/>
</dbReference>
<organism evidence="5 6">
    <name type="scientific">Aestuariispira insulae</name>
    <dbReference type="NCBI Taxonomy" id="1461337"/>
    <lineage>
        <taxon>Bacteria</taxon>
        <taxon>Pseudomonadati</taxon>
        <taxon>Pseudomonadota</taxon>
        <taxon>Alphaproteobacteria</taxon>
        <taxon>Rhodospirillales</taxon>
        <taxon>Kiloniellaceae</taxon>
        <taxon>Aestuariispira</taxon>
    </lineage>
</organism>
<accession>A0A3D9HVV0</accession>
<dbReference type="SUPFAM" id="SSF53955">
    <property type="entry name" value="Lysozyme-like"/>
    <property type="match status" value="1"/>
</dbReference>
<dbReference type="InterPro" id="IPR023346">
    <property type="entry name" value="Lysozyme-like_dom_sf"/>
</dbReference>
<dbReference type="RefSeq" id="WP_181905131.1">
    <property type="nucleotide sequence ID" value="NZ_QRDW01000001.1"/>
</dbReference>
<evidence type="ECO:0000256" key="1">
    <source>
        <dbReference type="ARBA" id="ARBA00007734"/>
    </source>
</evidence>
<feature type="domain" description="Transglycosylase SLT" evidence="4">
    <location>
        <begin position="57"/>
        <end position="157"/>
    </location>
</feature>
<proteinExistence type="inferred from homology"/>
<dbReference type="PANTHER" id="PTHR37423:SF2">
    <property type="entry name" value="MEMBRANE-BOUND LYTIC MUREIN TRANSGLYCOSYLASE C"/>
    <property type="match status" value="1"/>
</dbReference>
<gene>
    <name evidence="5" type="ORF">DFP90_101326</name>
</gene>
<evidence type="ECO:0000256" key="2">
    <source>
        <dbReference type="ARBA" id="ARBA00009387"/>
    </source>
</evidence>
<dbReference type="InterPro" id="IPR008258">
    <property type="entry name" value="Transglycosylase_SLT_dom_1"/>
</dbReference>
<dbReference type="InterPro" id="IPR000189">
    <property type="entry name" value="Transglyc_AS"/>
</dbReference>
<dbReference type="Proteomes" id="UP000256845">
    <property type="component" value="Unassembled WGS sequence"/>
</dbReference>
<dbReference type="Pfam" id="PF01464">
    <property type="entry name" value="SLT"/>
    <property type="match status" value="1"/>
</dbReference>
<dbReference type="Gene3D" id="1.10.530.10">
    <property type="match status" value="1"/>
</dbReference>
<reference evidence="5 6" key="1">
    <citation type="submission" date="2018-07" db="EMBL/GenBank/DDBJ databases">
        <title>Genomic Encyclopedia of Type Strains, Phase III (KMG-III): the genomes of soil and plant-associated and newly described type strains.</title>
        <authorList>
            <person name="Whitman W."/>
        </authorList>
    </citation>
    <scope>NUCLEOTIDE SEQUENCE [LARGE SCALE GENOMIC DNA]</scope>
    <source>
        <strain evidence="5 6">CECT 8488</strain>
    </source>
</reference>
<comment type="caution">
    <text evidence="5">The sequence shown here is derived from an EMBL/GenBank/DDBJ whole genome shotgun (WGS) entry which is preliminary data.</text>
</comment>
<keyword evidence="6" id="KW-1185">Reference proteome</keyword>